<proteinExistence type="predicted"/>
<evidence type="ECO:0000313" key="3">
    <source>
        <dbReference type="EnsemblMetazoa" id="GAUT000864-PA"/>
    </source>
</evidence>
<dbReference type="EnsemblMetazoa" id="GAUT000864-RA">
    <property type="protein sequence ID" value="GAUT000864-PA"/>
    <property type="gene ID" value="GAUT000864"/>
</dbReference>
<dbReference type="VEuPathDB" id="VectorBase:GAUT000864"/>
<feature type="signal peptide" evidence="2">
    <location>
        <begin position="1"/>
        <end position="24"/>
    </location>
</feature>
<keyword evidence="4" id="KW-1185">Reference proteome</keyword>
<sequence>MVLKYHGLLLLAHLKLYFICPSNHKKLENYRWFQQFQTKGHPRKFRTSVYQKSQNFESENLGDRVHLKMTISRISMDLKNTSSLSGSPSTYSSSPSGVTAKRHDEGVESK</sequence>
<dbReference type="AlphaFoldDB" id="A0A1A9UDG3"/>
<accession>A0A1A9UDG3</accession>
<feature type="region of interest" description="Disordered" evidence="1">
    <location>
        <begin position="79"/>
        <end position="110"/>
    </location>
</feature>
<feature type="compositionally biased region" description="Basic and acidic residues" evidence="1">
    <location>
        <begin position="101"/>
        <end position="110"/>
    </location>
</feature>
<evidence type="ECO:0000313" key="4">
    <source>
        <dbReference type="Proteomes" id="UP000078200"/>
    </source>
</evidence>
<organism evidence="3 4">
    <name type="scientific">Glossina austeni</name>
    <name type="common">Savannah tsetse fly</name>
    <dbReference type="NCBI Taxonomy" id="7395"/>
    <lineage>
        <taxon>Eukaryota</taxon>
        <taxon>Metazoa</taxon>
        <taxon>Ecdysozoa</taxon>
        <taxon>Arthropoda</taxon>
        <taxon>Hexapoda</taxon>
        <taxon>Insecta</taxon>
        <taxon>Pterygota</taxon>
        <taxon>Neoptera</taxon>
        <taxon>Endopterygota</taxon>
        <taxon>Diptera</taxon>
        <taxon>Brachycera</taxon>
        <taxon>Muscomorpha</taxon>
        <taxon>Hippoboscoidea</taxon>
        <taxon>Glossinidae</taxon>
        <taxon>Glossina</taxon>
    </lineage>
</organism>
<evidence type="ECO:0000256" key="1">
    <source>
        <dbReference type="SAM" id="MobiDB-lite"/>
    </source>
</evidence>
<keyword evidence="2" id="KW-0732">Signal</keyword>
<evidence type="ECO:0000256" key="2">
    <source>
        <dbReference type="SAM" id="SignalP"/>
    </source>
</evidence>
<name>A0A1A9UDG3_GLOAU</name>
<reference evidence="3" key="1">
    <citation type="submission" date="2020-05" db="UniProtKB">
        <authorList>
            <consortium name="EnsemblMetazoa"/>
        </authorList>
    </citation>
    <scope>IDENTIFICATION</scope>
    <source>
        <strain evidence="3">TTRI</strain>
    </source>
</reference>
<protein>
    <submittedName>
        <fullName evidence="3">Uncharacterized protein</fullName>
    </submittedName>
</protein>
<dbReference type="Proteomes" id="UP000078200">
    <property type="component" value="Unassembled WGS sequence"/>
</dbReference>
<feature type="chain" id="PRO_5008398419" evidence="2">
    <location>
        <begin position="25"/>
        <end position="110"/>
    </location>
</feature>
<feature type="compositionally biased region" description="Low complexity" evidence="1">
    <location>
        <begin position="81"/>
        <end position="97"/>
    </location>
</feature>